<keyword evidence="4" id="KW-1185">Reference proteome</keyword>
<dbReference type="SUPFAM" id="SSF56601">
    <property type="entry name" value="beta-lactamase/transpeptidase-like"/>
    <property type="match status" value="1"/>
</dbReference>
<dbReference type="Gene3D" id="3.40.710.10">
    <property type="entry name" value="DD-peptidase/beta-lactamase superfamily"/>
    <property type="match status" value="1"/>
</dbReference>
<reference evidence="3 4" key="1">
    <citation type="submission" date="2016-03" db="EMBL/GenBank/DDBJ databases">
        <title>Genome sequencing of Psychrobacter alimentarius PAMC 27889.</title>
        <authorList>
            <person name="Lee J."/>
            <person name="Kim O.-S."/>
        </authorList>
    </citation>
    <scope>NUCLEOTIDE SEQUENCE [LARGE SCALE GENOMIC DNA]</scope>
    <source>
        <strain evidence="3 4">PAMC 27889</strain>
    </source>
</reference>
<gene>
    <name evidence="3" type="ORF">A3K91_2371</name>
</gene>
<evidence type="ECO:0000313" key="4">
    <source>
        <dbReference type="Proteomes" id="UP000076104"/>
    </source>
</evidence>
<evidence type="ECO:0000313" key="3">
    <source>
        <dbReference type="EMBL" id="AMT97945.1"/>
    </source>
</evidence>
<evidence type="ECO:0000256" key="1">
    <source>
        <dbReference type="SAM" id="SignalP"/>
    </source>
</evidence>
<dbReference type="Pfam" id="PF00144">
    <property type="entry name" value="Beta-lactamase"/>
    <property type="match status" value="1"/>
</dbReference>
<feature type="domain" description="Beta-lactamase-related" evidence="2">
    <location>
        <begin position="137"/>
        <end position="422"/>
    </location>
</feature>
<name>A0ABN4N9J6_9GAMM</name>
<proteinExistence type="predicted"/>
<dbReference type="EMBL" id="CP014945">
    <property type="protein sequence ID" value="AMT97945.1"/>
    <property type="molecule type" value="Genomic_DNA"/>
</dbReference>
<accession>A0ABN4N9J6</accession>
<feature type="signal peptide" evidence="1">
    <location>
        <begin position="1"/>
        <end position="33"/>
    </location>
</feature>
<dbReference type="GeneID" id="33060381"/>
<dbReference type="InterPro" id="IPR012338">
    <property type="entry name" value="Beta-lactam/transpept-like"/>
</dbReference>
<dbReference type="InterPro" id="IPR001466">
    <property type="entry name" value="Beta-lactam-related"/>
</dbReference>
<organism evidence="3 4">
    <name type="scientific">Psychrobacter alimentarius</name>
    <dbReference type="NCBI Taxonomy" id="261164"/>
    <lineage>
        <taxon>Bacteria</taxon>
        <taxon>Pseudomonadati</taxon>
        <taxon>Pseudomonadota</taxon>
        <taxon>Gammaproteobacteria</taxon>
        <taxon>Moraxellales</taxon>
        <taxon>Moraxellaceae</taxon>
        <taxon>Psychrobacter</taxon>
    </lineage>
</organism>
<sequence>MLTLLQRSLSLLSFTPLLPLTIAMTLLSTTSHANDTPLTAKQSDPQALGWMQGFPPPNDKLIAQPSSDFFSFPKLRWTVCHIRELMPTTEVSRGIGAPSKLNYELDKNIDAITFTPTGSNRSMTWQESLDANYTDGIMILHHGKVVYERQNGCLNELGQHAAMSMTKSMTGLLAEILVTEGKLDDDALVASIIPELADSGFGDATVRQVMDMTTALDYSEDYADPNADIWKYSEAASPLPKPKDYDGPNGYFEYLQTVKKKGEHGNAFNYQTINSDTLGWIIARTTGKAVNNLLSERIWQKIGAEQSAYMTVDAKGTPFAGGGISAGLHDMARIGSLMLNKGEINGERLFPAAVVEHIEAGGDKAAFAKANYKQLKNGSYKSMWWSYDNPTPVYSARGVHGQRIYIDPAADMVIVRFASHPDASNSKNDPTTIPAFKAVANYLIKK</sequence>
<dbReference type="InterPro" id="IPR050789">
    <property type="entry name" value="Diverse_Enzym_Activities"/>
</dbReference>
<dbReference type="PANTHER" id="PTHR43283">
    <property type="entry name" value="BETA-LACTAMASE-RELATED"/>
    <property type="match status" value="1"/>
</dbReference>
<evidence type="ECO:0000259" key="2">
    <source>
        <dbReference type="Pfam" id="PF00144"/>
    </source>
</evidence>
<protein>
    <submittedName>
        <fullName evidence="3">Beta-lactamase class C</fullName>
    </submittedName>
</protein>
<keyword evidence="1" id="KW-0732">Signal</keyword>
<dbReference type="Proteomes" id="UP000076104">
    <property type="component" value="Chromosome"/>
</dbReference>
<dbReference type="PANTHER" id="PTHR43283:SF7">
    <property type="entry name" value="BETA-LACTAMASE-RELATED DOMAIN-CONTAINING PROTEIN"/>
    <property type="match status" value="1"/>
</dbReference>
<feature type="chain" id="PRO_5047081122" evidence="1">
    <location>
        <begin position="34"/>
        <end position="446"/>
    </location>
</feature>
<dbReference type="RefSeq" id="WP_062845455.1">
    <property type="nucleotide sequence ID" value="NZ_CP014945.1"/>
</dbReference>